<organism evidence="3 4">
    <name type="scientific">Pedobacter nutrimenti</name>
    <dbReference type="NCBI Taxonomy" id="1241337"/>
    <lineage>
        <taxon>Bacteria</taxon>
        <taxon>Pseudomonadati</taxon>
        <taxon>Bacteroidota</taxon>
        <taxon>Sphingobacteriia</taxon>
        <taxon>Sphingobacteriales</taxon>
        <taxon>Sphingobacteriaceae</taxon>
        <taxon>Pedobacter</taxon>
    </lineage>
</organism>
<dbReference type="RefSeq" id="WP_110832789.1">
    <property type="nucleotide sequence ID" value="NZ_QKLU01000005.1"/>
</dbReference>
<dbReference type="EMBL" id="QKLU01000005">
    <property type="protein sequence ID" value="PYF72914.1"/>
    <property type="molecule type" value="Genomic_DNA"/>
</dbReference>
<protein>
    <recommendedName>
        <fullName evidence="5">YXWGXW repeat-containing protein</fullName>
    </recommendedName>
</protein>
<evidence type="ECO:0000313" key="3">
    <source>
        <dbReference type="EMBL" id="PYF72914.1"/>
    </source>
</evidence>
<feature type="signal peptide" evidence="2">
    <location>
        <begin position="1"/>
        <end position="22"/>
    </location>
</feature>
<feature type="region of interest" description="Disordered" evidence="1">
    <location>
        <begin position="135"/>
        <end position="165"/>
    </location>
</feature>
<sequence length="165" mass="19852">MKKLIVFALLGFAAVAAVPAKAQVSLSINIGSQPDWGPRGYNHVDYYYLPEVQSYYYVPTRQFIYLSGSRWIHARSLPSMYRGYDLYGGRKIVINGDRPYLRHDVYRTRYATNYVYNRPQRVVYRDYDKHEYKRYEKEQRRWEKQERHDRGHDNGRGWGRGRDRD</sequence>
<dbReference type="AlphaFoldDB" id="A0A318UIJ6"/>
<proteinExistence type="predicted"/>
<evidence type="ECO:0008006" key="5">
    <source>
        <dbReference type="Google" id="ProtNLM"/>
    </source>
</evidence>
<gene>
    <name evidence="3" type="ORF">B0O44_105288</name>
</gene>
<accession>A0A318UIJ6</accession>
<evidence type="ECO:0000256" key="2">
    <source>
        <dbReference type="SAM" id="SignalP"/>
    </source>
</evidence>
<feature type="chain" id="PRO_5016292720" description="YXWGXW repeat-containing protein" evidence="2">
    <location>
        <begin position="23"/>
        <end position="165"/>
    </location>
</feature>
<keyword evidence="2" id="KW-0732">Signal</keyword>
<name>A0A318UIJ6_9SPHI</name>
<keyword evidence="4" id="KW-1185">Reference proteome</keyword>
<reference evidence="3 4" key="1">
    <citation type="submission" date="2018-06" db="EMBL/GenBank/DDBJ databases">
        <title>Genomic Encyclopedia of Archaeal and Bacterial Type Strains, Phase II (KMG-II): from individual species to whole genera.</title>
        <authorList>
            <person name="Goeker M."/>
        </authorList>
    </citation>
    <scope>NUCLEOTIDE SEQUENCE [LARGE SCALE GENOMIC DNA]</scope>
    <source>
        <strain evidence="3 4">DSM 27372</strain>
    </source>
</reference>
<comment type="caution">
    <text evidence="3">The sequence shown here is derived from an EMBL/GenBank/DDBJ whole genome shotgun (WGS) entry which is preliminary data.</text>
</comment>
<evidence type="ECO:0000256" key="1">
    <source>
        <dbReference type="SAM" id="MobiDB-lite"/>
    </source>
</evidence>
<evidence type="ECO:0000313" key="4">
    <source>
        <dbReference type="Proteomes" id="UP000248198"/>
    </source>
</evidence>
<dbReference type="OrthoDB" id="799522at2"/>
<dbReference type="Proteomes" id="UP000248198">
    <property type="component" value="Unassembled WGS sequence"/>
</dbReference>